<dbReference type="InterPro" id="IPR004176">
    <property type="entry name" value="Clp_R_N"/>
</dbReference>
<gene>
    <name evidence="6" type="ORF">Cgig2_010412</name>
</gene>
<dbReference type="InterPro" id="IPR051650">
    <property type="entry name" value="SL_signaling_regulator"/>
</dbReference>
<evidence type="ECO:0000256" key="3">
    <source>
        <dbReference type="PROSITE-ProRule" id="PRU01251"/>
    </source>
</evidence>
<dbReference type="SUPFAM" id="SSF81923">
    <property type="entry name" value="Double Clp-N motif"/>
    <property type="match status" value="1"/>
</dbReference>
<dbReference type="PROSITE" id="PS51903">
    <property type="entry name" value="CLP_R"/>
    <property type="match status" value="1"/>
</dbReference>
<dbReference type="OrthoDB" id="750498at2759"/>
<feature type="region of interest" description="Disordered" evidence="4">
    <location>
        <begin position="573"/>
        <end position="593"/>
    </location>
</feature>
<feature type="domain" description="Clp R" evidence="5">
    <location>
        <begin position="10"/>
        <end position="178"/>
    </location>
</feature>
<dbReference type="InterPro" id="IPR036628">
    <property type="entry name" value="Clp_N_dom_sf"/>
</dbReference>
<evidence type="ECO:0000256" key="1">
    <source>
        <dbReference type="ARBA" id="ARBA00008675"/>
    </source>
</evidence>
<proteinExistence type="inferred from homology"/>
<dbReference type="Pfam" id="PF02861">
    <property type="entry name" value="Clp_N"/>
    <property type="match status" value="1"/>
</dbReference>
<dbReference type="Proteomes" id="UP001153076">
    <property type="component" value="Unassembled WGS sequence"/>
</dbReference>
<dbReference type="AlphaFoldDB" id="A0A9Q1Q5E0"/>
<comment type="similarity">
    <text evidence="1">Belongs to the ClpA/ClpB family.</text>
</comment>
<accession>A0A9Q1Q5E0</accession>
<name>A0A9Q1Q5E0_9CARY</name>
<evidence type="ECO:0000313" key="6">
    <source>
        <dbReference type="EMBL" id="KAJ8429673.1"/>
    </source>
</evidence>
<dbReference type="Pfam" id="PF23569">
    <property type="entry name" value="NBD_SMAX1"/>
    <property type="match status" value="1"/>
</dbReference>
<feature type="compositionally biased region" description="Low complexity" evidence="4">
    <location>
        <begin position="575"/>
        <end position="590"/>
    </location>
</feature>
<feature type="region of interest" description="Disordered" evidence="4">
    <location>
        <begin position="178"/>
        <end position="208"/>
    </location>
</feature>
<feature type="compositionally biased region" description="Polar residues" evidence="4">
    <location>
        <begin position="178"/>
        <end position="193"/>
    </location>
</feature>
<keyword evidence="7" id="KW-1185">Reference proteome</keyword>
<sequence length="869" mass="96586">MIMRSQGCTIQQALTPEAAAVVKQAVALAKRRGHAQVTPLHVAHTMLSVSSGLFRAACIQANSHPLHCRALELCFNVALQRLPTSTAGPMLGPLSGPTHQPSIANALVAAFKRAQAHQRRGVIENQQQQPILAVKIELEQLIISILDDPSVSRVMREAGFSSPLVKAKVEQALSMELGSQNQAPNENNSNTNIKPKVGTTKPRPSDQNEDAMTVIDSLITRKNRNTVLVGECLETLEGLVREVMERVEKGEVPEGLKGVKLIKLALSSFGNLSREEMEQRISELKCLIKSYDKGVVLYLDDLKWVIDFRASGNNTILRDQHQPRRSFNYCPIEEVIKEIRDLVLKNDNECKRLWLMGIATFQTYMRCRSGEPSLESIWDLHAITIPASSLGLSLIAGSDLHLQSPLASKKVEFDGSGWLMLERGGGGGGGGDHDQRGGMAIIEEQSHKRSGCNIESTTSSLPPWLQQYKDEKSQRESNNDQDSVPVKDLKRWSTFCTSSTDISQPQPSPSFERSLRFSSISPSSTLNFSSYNNHYLKSSPALLSFEPKNFWISELPSNTHEHNKDHLQQRQTVFPMSSNPSSTPTSTSSSEIRDQMESQCVLPRFNEYNAENLRTLCNALEEKAPMHKEIVFEIASTVLHCRSGMAKRKGKHVSKDNNEHGIKEETCLFFQGGDADAKEKIARELARLIFGSEDKLVSIALSSFSSTRADASEDRNKRVRDEQNCNYVERFAEAISSNPHRVFFLEDIEQVDYSSQMGIKKAIERGRIPKYVSREEASFCDAIIILGCESFRSRSRACSPCTKHKADISSREDDQASSSISLDLNISINGGEEDEDRMAQGESMDEIGLLSSVDGCIFFKNFQANAYQG</sequence>
<protein>
    <recommendedName>
        <fullName evidence="5">Clp R domain-containing protein</fullName>
    </recommendedName>
</protein>
<comment type="caution">
    <text evidence="6">The sequence shown here is derived from an EMBL/GenBank/DDBJ whole genome shotgun (WGS) entry which is preliminary data.</text>
</comment>
<dbReference type="EMBL" id="JAKOGI010000871">
    <property type="protein sequence ID" value="KAJ8429673.1"/>
    <property type="molecule type" value="Genomic_DNA"/>
</dbReference>
<reference evidence="6" key="1">
    <citation type="submission" date="2022-04" db="EMBL/GenBank/DDBJ databases">
        <title>Carnegiea gigantea Genome sequencing and assembly v2.</title>
        <authorList>
            <person name="Copetti D."/>
            <person name="Sanderson M.J."/>
            <person name="Burquez A."/>
            <person name="Wojciechowski M.F."/>
        </authorList>
    </citation>
    <scope>NUCLEOTIDE SEQUENCE</scope>
    <source>
        <strain evidence="6">SGP5-SGP5p</strain>
        <tissue evidence="6">Aerial part</tissue>
    </source>
</reference>
<dbReference type="PANTHER" id="PTHR43572">
    <property type="entry name" value="CHAPERONE PROTEIN CLPD, CHLOROPLASTIC"/>
    <property type="match status" value="1"/>
</dbReference>
<evidence type="ECO:0000256" key="4">
    <source>
        <dbReference type="SAM" id="MobiDB-lite"/>
    </source>
</evidence>
<evidence type="ECO:0000313" key="7">
    <source>
        <dbReference type="Proteomes" id="UP001153076"/>
    </source>
</evidence>
<dbReference type="InterPro" id="IPR058680">
    <property type="entry name" value="NBD_SMAX1-like"/>
</dbReference>
<keyword evidence="2 3" id="KW-0677">Repeat</keyword>
<dbReference type="PANTHER" id="PTHR43572:SF31">
    <property type="entry name" value="PROTEIN SMAX1-LIKE 3"/>
    <property type="match status" value="1"/>
</dbReference>
<organism evidence="6 7">
    <name type="scientific">Carnegiea gigantea</name>
    <dbReference type="NCBI Taxonomy" id="171969"/>
    <lineage>
        <taxon>Eukaryota</taxon>
        <taxon>Viridiplantae</taxon>
        <taxon>Streptophyta</taxon>
        <taxon>Embryophyta</taxon>
        <taxon>Tracheophyta</taxon>
        <taxon>Spermatophyta</taxon>
        <taxon>Magnoliopsida</taxon>
        <taxon>eudicotyledons</taxon>
        <taxon>Gunneridae</taxon>
        <taxon>Pentapetalae</taxon>
        <taxon>Caryophyllales</taxon>
        <taxon>Cactineae</taxon>
        <taxon>Cactaceae</taxon>
        <taxon>Cactoideae</taxon>
        <taxon>Echinocereeae</taxon>
        <taxon>Carnegiea</taxon>
    </lineage>
</organism>
<evidence type="ECO:0000259" key="5">
    <source>
        <dbReference type="PROSITE" id="PS51903"/>
    </source>
</evidence>
<dbReference type="InterPro" id="IPR027417">
    <property type="entry name" value="P-loop_NTPase"/>
</dbReference>
<dbReference type="Gene3D" id="3.40.50.300">
    <property type="entry name" value="P-loop containing nucleotide triphosphate hydrolases"/>
    <property type="match status" value="2"/>
</dbReference>
<dbReference type="Gene3D" id="1.10.1780.10">
    <property type="entry name" value="Clp, N-terminal domain"/>
    <property type="match status" value="1"/>
</dbReference>
<evidence type="ECO:0000256" key="2">
    <source>
        <dbReference type="ARBA" id="ARBA00022737"/>
    </source>
</evidence>